<evidence type="ECO:0000256" key="1">
    <source>
        <dbReference type="SAM" id="MobiDB-lite"/>
    </source>
</evidence>
<sequence length="118" mass="12451">MALFPFAIKLVSGPKYLADKRSPLRLFMILSIASREDSRASKGSERSSPKLISPPAVSSSGSDSLSKSKALLPTGSSGDIMSLFLLMLADSLSISSGDFEGPANTMDTFPTFFPGCVL</sequence>
<organism evidence="2">
    <name type="scientific">Cacopsylla melanoneura</name>
    <dbReference type="NCBI Taxonomy" id="428564"/>
    <lineage>
        <taxon>Eukaryota</taxon>
        <taxon>Metazoa</taxon>
        <taxon>Ecdysozoa</taxon>
        <taxon>Arthropoda</taxon>
        <taxon>Hexapoda</taxon>
        <taxon>Insecta</taxon>
        <taxon>Pterygota</taxon>
        <taxon>Neoptera</taxon>
        <taxon>Paraneoptera</taxon>
        <taxon>Hemiptera</taxon>
        <taxon>Sternorrhyncha</taxon>
        <taxon>Psylloidea</taxon>
        <taxon>Psyllidae</taxon>
        <taxon>Psyllinae</taxon>
        <taxon>Cacopsylla</taxon>
    </lineage>
</organism>
<protein>
    <submittedName>
        <fullName evidence="2">Uncharacterized protein</fullName>
    </submittedName>
</protein>
<dbReference type="AlphaFoldDB" id="A0A8D8V5C6"/>
<dbReference type="EMBL" id="HBUF01352454">
    <property type="protein sequence ID" value="CAG6714942.1"/>
    <property type="molecule type" value="Transcribed_RNA"/>
</dbReference>
<proteinExistence type="predicted"/>
<feature type="compositionally biased region" description="Basic and acidic residues" evidence="1">
    <location>
        <begin position="35"/>
        <end position="48"/>
    </location>
</feature>
<evidence type="ECO:0000313" key="2">
    <source>
        <dbReference type="EMBL" id="CAG6714942.1"/>
    </source>
</evidence>
<accession>A0A8D8V5C6</accession>
<dbReference type="EMBL" id="HBUF01352455">
    <property type="protein sequence ID" value="CAG6714943.1"/>
    <property type="molecule type" value="Transcribed_RNA"/>
</dbReference>
<name>A0A8D8V5C6_9HEMI</name>
<feature type="compositionally biased region" description="Low complexity" evidence="1">
    <location>
        <begin position="53"/>
        <end position="68"/>
    </location>
</feature>
<feature type="region of interest" description="Disordered" evidence="1">
    <location>
        <begin position="35"/>
        <end position="68"/>
    </location>
</feature>
<reference evidence="2" key="1">
    <citation type="submission" date="2021-05" db="EMBL/GenBank/DDBJ databases">
        <authorList>
            <person name="Alioto T."/>
            <person name="Alioto T."/>
            <person name="Gomez Garrido J."/>
        </authorList>
    </citation>
    <scope>NUCLEOTIDE SEQUENCE</scope>
</reference>